<evidence type="ECO:0000256" key="1">
    <source>
        <dbReference type="SAM" id="MobiDB-lite"/>
    </source>
</evidence>
<gene>
    <name evidence="2" type="ORF">GCM10023220_63540</name>
</gene>
<sequence length="81" mass="7880">MAVAGRGLADQLGDGGGHVGATAHRETASLAEVVLHVYDDQGAAHGRCPSTLEVSDGGALDGGVFEGGAAGLGAEEPSPVR</sequence>
<reference evidence="3" key="1">
    <citation type="journal article" date="2019" name="Int. J. Syst. Evol. Microbiol.">
        <title>The Global Catalogue of Microorganisms (GCM) 10K type strain sequencing project: providing services to taxonomists for standard genome sequencing and annotation.</title>
        <authorList>
            <consortium name="The Broad Institute Genomics Platform"/>
            <consortium name="The Broad Institute Genome Sequencing Center for Infectious Disease"/>
            <person name="Wu L."/>
            <person name="Ma J."/>
        </authorList>
    </citation>
    <scope>NUCLEOTIDE SEQUENCE [LARGE SCALE GENOMIC DNA]</scope>
    <source>
        <strain evidence="3">JCM 18081</strain>
    </source>
</reference>
<keyword evidence="3" id="KW-1185">Reference proteome</keyword>
<comment type="caution">
    <text evidence="2">The sequence shown here is derived from an EMBL/GenBank/DDBJ whole genome shotgun (WGS) entry which is preliminary data.</text>
</comment>
<evidence type="ECO:0000313" key="3">
    <source>
        <dbReference type="Proteomes" id="UP001501265"/>
    </source>
</evidence>
<feature type="region of interest" description="Disordered" evidence="1">
    <location>
        <begin position="1"/>
        <end position="23"/>
    </location>
</feature>
<dbReference type="EMBL" id="BAABIG010000084">
    <property type="protein sequence ID" value="GAA4821666.1"/>
    <property type="molecule type" value="Genomic_DNA"/>
</dbReference>
<name>A0ABP9CXX8_9ACTN</name>
<proteinExistence type="predicted"/>
<organism evidence="2 3">
    <name type="scientific">Streptomyces ziwulingensis</name>
    <dbReference type="NCBI Taxonomy" id="1045501"/>
    <lineage>
        <taxon>Bacteria</taxon>
        <taxon>Bacillati</taxon>
        <taxon>Actinomycetota</taxon>
        <taxon>Actinomycetes</taxon>
        <taxon>Kitasatosporales</taxon>
        <taxon>Streptomycetaceae</taxon>
        <taxon>Streptomyces</taxon>
    </lineage>
</organism>
<protein>
    <submittedName>
        <fullName evidence="2">Uncharacterized protein</fullName>
    </submittedName>
</protein>
<evidence type="ECO:0000313" key="2">
    <source>
        <dbReference type="EMBL" id="GAA4821666.1"/>
    </source>
</evidence>
<accession>A0ABP9CXX8</accession>
<dbReference type="Proteomes" id="UP001501265">
    <property type="component" value="Unassembled WGS sequence"/>
</dbReference>